<reference evidence="3 4" key="1">
    <citation type="journal article" date="2017" name="BMC Biol.">
        <title>Genomic innovations, transcriptional plasticity and gene loss underlying the evolution and divergence of two highly polyphagous and invasive Helicoverpa pest species.</title>
        <authorList>
            <person name="Pearce S.L."/>
            <person name="Clarke D.F."/>
            <person name="East P.D."/>
            <person name="Elfekih S."/>
            <person name="Gordon K.H."/>
            <person name="Jermiin L.S."/>
            <person name="McGaughran A."/>
            <person name="Oakeshott J.G."/>
            <person name="Papanikolaou A."/>
            <person name="Perera O.P."/>
            <person name="Rane R.V."/>
            <person name="Richards S."/>
            <person name="Tay W.T."/>
            <person name="Walsh T.K."/>
            <person name="Anderson A."/>
            <person name="Anderson C.J."/>
            <person name="Asgari S."/>
            <person name="Board P.G."/>
            <person name="Bretschneider A."/>
            <person name="Campbell P.M."/>
            <person name="Chertemps T."/>
            <person name="Christeller J.T."/>
            <person name="Coppin C.W."/>
            <person name="Downes S.J."/>
            <person name="Duan G."/>
            <person name="Farnsworth C.A."/>
            <person name="Good R.T."/>
            <person name="Han L.B."/>
            <person name="Han Y.C."/>
            <person name="Hatje K."/>
            <person name="Horne I."/>
            <person name="Huang Y.P."/>
            <person name="Hughes D.S."/>
            <person name="Jacquin-Joly E."/>
            <person name="James W."/>
            <person name="Jhangiani S."/>
            <person name="Kollmar M."/>
            <person name="Kuwar S.S."/>
            <person name="Li S."/>
            <person name="Liu N.Y."/>
            <person name="Maibeche M.T."/>
            <person name="Miller J.R."/>
            <person name="Montagne N."/>
            <person name="Perry T."/>
            <person name="Qu J."/>
            <person name="Song S.V."/>
            <person name="Sutton G.G."/>
            <person name="Vogel H."/>
            <person name="Walenz B.P."/>
            <person name="Xu W."/>
            <person name="Zhang H.J."/>
            <person name="Zou Z."/>
            <person name="Batterham P."/>
            <person name="Edwards O.R."/>
            <person name="Feyereisen R."/>
            <person name="Gibbs R.A."/>
            <person name="Heckel D.G."/>
            <person name="McGrath A."/>
            <person name="Robin C."/>
            <person name="Scherer S.E."/>
            <person name="Worley K.C."/>
            <person name="Wu Y.D."/>
        </authorList>
    </citation>
    <scope>NUCLEOTIDE SEQUENCE [LARGE SCALE GENOMIC DNA]</scope>
    <source>
        <strain evidence="3">Harm_GR_Male_#8</strain>
        <tissue evidence="3">Whole organism</tissue>
    </source>
</reference>
<evidence type="ECO:0000313" key="4">
    <source>
        <dbReference type="Proteomes" id="UP000249218"/>
    </source>
</evidence>
<feature type="region of interest" description="Disordered" evidence="1">
    <location>
        <begin position="693"/>
        <end position="727"/>
    </location>
</feature>
<name>A0A2W1BME3_HELAM</name>
<dbReference type="EMBL" id="KZ150149">
    <property type="protein sequence ID" value="PZC72853.1"/>
    <property type="molecule type" value="Genomic_DNA"/>
</dbReference>
<evidence type="ECO:0000256" key="1">
    <source>
        <dbReference type="SAM" id="MobiDB-lite"/>
    </source>
</evidence>
<keyword evidence="2" id="KW-0472">Membrane</keyword>
<organism evidence="3 4">
    <name type="scientific">Helicoverpa armigera</name>
    <name type="common">Cotton bollworm</name>
    <name type="synonym">Heliothis armigera</name>
    <dbReference type="NCBI Taxonomy" id="29058"/>
    <lineage>
        <taxon>Eukaryota</taxon>
        <taxon>Metazoa</taxon>
        <taxon>Ecdysozoa</taxon>
        <taxon>Arthropoda</taxon>
        <taxon>Hexapoda</taxon>
        <taxon>Insecta</taxon>
        <taxon>Pterygota</taxon>
        <taxon>Neoptera</taxon>
        <taxon>Endopterygota</taxon>
        <taxon>Lepidoptera</taxon>
        <taxon>Glossata</taxon>
        <taxon>Ditrysia</taxon>
        <taxon>Noctuoidea</taxon>
        <taxon>Noctuidae</taxon>
        <taxon>Heliothinae</taxon>
        <taxon>Helicoverpa</taxon>
    </lineage>
</organism>
<proteinExistence type="predicted"/>
<keyword evidence="2" id="KW-0812">Transmembrane</keyword>
<protein>
    <submittedName>
        <fullName evidence="3">Uncharacterized protein</fullName>
    </submittedName>
</protein>
<keyword evidence="4" id="KW-1185">Reference proteome</keyword>
<gene>
    <name evidence="3" type="primary">HaOG210514</name>
    <name evidence="3" type="ORF">B5X24_HaOG210514</name>
</gene>
<dbReference type="AlphaFoldDB" id="A0A2W1BME3"/>
<evidence type="ECO:0000313" key="3">
    <source>
        <dbReference type="EMBL" id="PZC72853.1"/>
    </source>
</evidence>
<dbReference type="Proteomes" id="UP000249218">
    <property type="component" value="Unassembled WGS sequence"/>
</dbReference>
<sequence>MGKRPSESKRKDKDGETKVLFKKSNATMFVHSRTGSATSQLFSRSGMLLIKKNLENSHNYYTDRGKLKRDLSVETDFCIMRRYYRGKKNKMSTQDGSAKSKYSTVVDTEVETIEEFPDMSACGDNDTDNKSNPPLDLASVMLDNLKDLINQWIQKHLLENKDTKQKIDTVLDNLMQKLDQKGNLGSSSGSTYVLHREATNQEVKNKKVSTASITRQYCKHSRNVKVGSSSNISEKSSSLTLPLQYKDIRIISTLSIPRSFHKRGMEEKKDDHGSWYKMKKIKHKNIILSIDKSNKLIDSSSYDLVAISTKSLTKRCNYDMNVKKKKRHIVFFPKPFYKSATDISSTTNNEHSKINNIEITKHHLDDMPSLLKSLYYNDPVITSTLDKNIQYDTRNDNGTMTEKNSNELINKARSEKTKDGYVKIKNGKSLYEGDQSEPIVTIDFVDQKVKYPTPKNSKTMKITKEENLKISKSYKKISDKGKINKRKKRTSNKLTSNFKTPKYQNIHNKQFTFLYKKANDQMSQGKEFMKHCQNIIQYFEDYNGNKNIKLDVRINVFPIFENRTKDVCTNISNEASGIHDTMGGPTLLYNVRPTQECAPVQIDEESIKDPTENSSCNYVPEIIPLLDGAVSQTKYIFNENPREKLDTVSKHNSVIEQGTLTSELEIVQEISELRSVIKDLAAAAEKFVSEQVKRDSNKSNAQQTNMSGNESNIFTSSPKAETVNQKNPSIAVQYSREFNEKQKLLSGLKISKEPKKKDNFEFYNRLAKKSTSYRIIDSESILRVTDMTSKGNEFNEYKLMHADEALTCCLPKSRSLFEMTSDQIHGRKLIAMYCDGYQKCTQCRVCSVHPAPSSSSESSKSTFKNWFCRKRKVDRCCVKKKETPPPAKKKKKKKVEKSLSSCVCRLASMSADSELQEKPEKQEKPKKKKKKAEKSLSSCVCRMTSDADSDPNNITMLKPESLNFGYSSTMSIPPEKPHEKVKEKRNYLDEENNISVCCDMTKQKCKKVRKGMGFGEGCVYCLLMWIPILIILILLYVFVLKKNMNYPDEVRVVGRQGPERATTRPIPRRNQSSLFYVKLADLGF</sequence>
<feature type="transmembrane region" description="Helical" evidence="2">
    <location>
        <begin position="1017"/>
        <end position="1039"/>
    </location>
</feature>
<keyword evidence="2" id="KW-1133">Transmembrane helix</keyword>
<evidence type="ECO:0000256" key="2">
    <source>
        <dbReference type="SAM" id="Phobius"/>
    </source>
</evidence>
<dbReference type="OrthoDB" id="7491279at2759"/>
<accession>A0A2W1BME3</accession>
<feature type="compositionally biased region" description="Polar residues" evidence="1">
    <location>
        <begin position="698"/>
        <end position="727"/>
    </location>
</feature>